<gene>
    <name evidence="2" type="ORF">Slati_0167200</name>
</gene>
<comment type="caution">
    <text evidence="2">The sequence shown here is derived from an EMBL/GenBank/DDBJ whole genome shotgun (WGS) entry which is preliminary data.</text>
</comment>
<dbReference type="EMBL" id="JACGWN010000001">
    <property type="protein sequence ID" value="KAL0462796.1"/>
    <property type="molecule type" value="Genomic_DNA"/>
</dbReference>
<reference evidence="2" key="1">
    <citation type="submission" date="2020-06" db="EMBL/GenBank/DDBJ databases">
        <authorList>
            <person name="Li T."/>
            <person name="Hu X."/>
            <person name="Zhang T."/>
            <person name="Song X."/>
            <person name="Zhang H."/>
            <person name="Dai N."/>
            <person name="Sheng W."/>
            <person name="Hou X."/>
            <person name="Wei L."/>
        </authorList>
    </citation>
    <scope>NUCLEOTIDE SEQUENCE</scope>
    <source>
        <strain evidence="2">KEN1</strain>
        <tissue evidence="2">Leaf</tissue>
    </source>
</reference>
<name>A0AAW2YAP7_9LAMI</name>
<proteinExistence type="predicted"/>
<feature type="compositionally biased region" description="Basic and acidic residues" evidence="1">
    <location>
        <begin position="13"/>
        <end position="22"/>
    </location>
</feature>
<organism evidence="2">
    <name type="scientific">Sesamum latifolium</name>
    <dbReference type="NCBI Taxonomy" id="2727402"/>
    <lineage>
        <taxon>Eukaryota</taxon>
        <taxon>Viridiplantae</taxon>
        <taxon>Streptophyta</taxon>
        <taxon>Embryophyta</taxon>
        <taxon>Tracheophyta</taxon>
        <taxon>Spermatophyta</taxon>
        <taxon>Magnoliopsida</taxon>
        <taxon>eudicotyledons</taxon>
        <taxon>Gunneridae</taxon>
        <taxon>Pentapetalae</taxon>
        <taxon>asterids</taxon>
        <taxon>lamiids</taxon>
        <taxon>Lamiales</taxon>
        <taxon>Pedaliaceae</taxon>
        <taxon>Sesamum</taxon>
    </lineage>
</organism>
<accession>A0AAW2YAP7</accession>
<evidence type="ECO:0000313" key="2">
    <source>
        <dbReference type="EMBL" id="KAL0462796.1"/>
    </source>
</evidence>
<sequence>MLMSLRTPPASQTEEKKEDPACGEEKMKIHTFMGEAPNVFVKGTSFKRISFFEEGVLQVFFEGGVLQEDLFFEEGALQEGLEEDILPYA</sequence>
<protein>
    <submittedName>
        <fullName evidence="2">Uncharacterized protein</fullName>
    </submittedName>
</protein>
<evidence type="ECO:0000256" key="1">
    <source>
        <dbReference type="SAM" id="MobiDB-lite"/>
    </source>
</evidence>
<feature type="region of interest" description="Disordered" evidence="1">
    <location>
        <begin position="1"/>
        <end position="22"/>
    </location>
</feature>
<reference evidence="2" key="2">
    <citation type="journal article" date="2024" name="Plant">
        <title>Genomic evolution and insights into agronomic trait innovations of Sesamum species.</title>
        <authorList>
            <person name="Miao H."/>
            <person name="Wang L."/>
            <person name="Qu L."/>
            <person name="Liu H."/>
            <person name="Sun Y."/>
            <person name="Le M."/>
            <person name="Wang Q."/>
            <person name="Wei S."/>
            <person name="Zheng Y."/>
            <person name="Lin W."/>
            <person name="Duan Y."/>
            <person name="Cao H."/>
            <person name="Xiong S."/>
            <person name="Wang X."/>
            <person name="Wei L."/>
            <person name="Li C."/>
            <person name="Ma Q."/>
            <person name="Ju M."/>
            <person name="Zhao R."/>
            <person name="Li G."/>
            <person name="Mu C."/>
            <person name="Tian Q."/>
            <person name="Mei H."/>
            <person name="Zhang T."/>
            <person name="Gao T."/>
            <person name="Zhang H."/>
        </authorList>
    </citation>
    <scope>NUCLEOTIDE SEQUENCE</scope>
    <source>
        <strain evidence="2">KEN1</strain>
    </source>
</reference>
<dbReference type="AlphaFoldDB" id="A0AAW2YAP7"/>